<feature type="binding site" evidence="8">
    <location>
        <position position="198"/>
    </location>
    <ligand>
        <name>Mn(2+)</name>
        <dbReference type="ChEBI" id="CHEBI:29035"/>
    </ligand>
</feature>
<evidence type="ECO:0000256" key="8">
    <source>
        <dbReference type="PIRSR" id="PIRSR601088-3"/>
    </source>
</evidence>
<keyword evidence="3 10" id="KW-0378">Hydrolase</keyword>
<feature type="site" description="Increases basicity of active site Tyr" evidence="9">
    <location>
        <position position="109"/>
    </location>
</feature>
<keyword evidence="4 10" id="KW-0520">NAD</keyword>
<dbReference type="Proteomes" id="UP000295008">
    <property type="component" value="Unassembled WGS sequence"/>
</dbReference>
<dbReference type="OrthoDB" id="9808275at2"/>
<keyword evidence="8" id="KW-0533">Nickel</keyword>
<gene>
    <name evidence="12" type="ORF">EDC14_101074</name>
</gene>
<proteinExistence type="inferred from homology"/>
<comment type="cofactor">
    <cofactor evidence="10">
        <name>NAD(+)</name>
        <dbReference type="ChEBI" id="CHEBI:57540"/>
    </cofactor>
    <text evidence="10">Binds 1 NAD(+) per subunit.</text>
</comment>
<evidence type="ECO:0000256" key="5">
    <source>
        <dbReference type="ARBA" id="ARBA00023211"/>
    </source>
</evidence>
<evidence type="ECO:0000313" key="13">
    <source>
        <dbReference type="Proteomes" id="UP000295008"/>
    </source>
</evidence>
<dbReference type="PANTHER" id="PTHR32092:SF5">
    <property type="entry name" value="6-PHOSPHO-BETA-GLUCOSIDASE"/>
    <property type="match status" value="1"/>
</dbReference>
<comment type="caution">
    <text evidence="12">The sequence shown here is derived from an EMBL/GenBank/DDBJ whole genome shotgun (WGS) entry which is preliminary data.</text>
</comment>
<accession>A0A4R1RU48</accession>
<evidence type="ECO:0000256" key="4">
    <source>
        <dbReference type="ARBA" id="ARBA00023027"/>
    </source>
</evidence>
<dbReference type="AlphaFoldDB" id="A0A4R1RU48"/>
<dbReference type="InterPro" id="IPR001088">
    <property type="entry name" value="Glyco_hydro_4"/>
</dbReference>
<dbReference type="Gene3D" id="3.90.110.10">
    <property type="entry name" value="Lactate dehydrogenase/glycoside hydrolase, family 4, C-terminal"/>
    <property type="match status" value="1"/>
</dbReference>
<keyword evidence="2 8" id="KW-0479">Metal-binding</keyword>
<keyword evidence="5 8" id="KW-0464">Manganese</keyword>
<dbReference type="GO" id="GO:0005975">
    <property type="term" value="P:carbohydrate metabolic process"/>
    <property type="evidence" value="ECO:0007669"/>
    <property type="project" value="InterPro"/>
</dbReference>
<dbReference type="SUPFAM" id="SSF51735">
    <property type="entry name" value="NAD(P)-binding Rossmann-fold domains"/>
    <property type="match status" value="1"/>
</dbReference>
<evidence type="ECO:0000256" key="7">
    <source>
        <dbReference type="PIRSR" id="PIRSR601088-2"/>
    </source>
</evidence>
<dbReference type="CDD" id="cd05296">
    <property type="entry name" value="GH4_P_beta_glucosidase"/>
    <property type="match status" value="1"/>
</dbReference>
<dbReference type="InterPro" id="IPR015955">
    <property type="entry name" value="Lactate_DH/Glyco_Ohase_4_C"/>
</dbReference>
<dbReference type="PRINTS" id="PR00732">
    <property type="entry name" value="GLHYDRLASE4"/>
</dbReference>
<feature type="binding site" evidence="7">
    <location>
        <position position="147"/>
    </location>
    <ligand>
        <name>substrate</name>
    </ligand>
</feature>
<dbReference type="GO" id="GO:0004553">
    <property type="term" value="F:hydrolase activity, hydrolyzing O-glycosyl compounds"/>
    <property type="evidence" value="ECO:0007669"/>
    <property type="project" value="InterPro"/>
</dbReference>
<reference evidence="12 13" key="1">
    <citation type="submission" date="2019-03" db="EMBL/GenBank/DDBJ databases">
        <title>Genomic Encyclopedia of Type Strains, Phase IV (KMG-IV): sequencing the most valuable type-strain genomes for metagenomic binning, comparative biology and taxonomic classification.</title>
        <authorList>
            <person name="Goeker M."/>
        </authorList>
    </citation>
    <scope>NUCLEOTIDE SEQUENCE [LARGE SCALE GENOMIC DNA]</scope>
    <source>
        <strain evidence="12 13">LX-B</strain>
    </source>
</reference>
<keyword evidence="6 10" id="KW-0326">Glycosidase</keyword>
<evidence type="ECO:0000256" key="1">
    <source>
        <dbReference type="ARBA" id="ARBA00010141"/>
    </source>
</evidence>
<dbReference type="RefSeq" id="WP_132014172.1">
    <property type="nucleotide sequence ID" value="NZ_SLUN01000010.1"/>
</dbReference>
<feature type="domain" description="Glycosyl hydrolase family 4 C-terminal" evidence="11">
    <location>
        <begin position="193"/>
        <end position="403"/>
    </location>
</feature>
<evidence type="ECO:0000313" key="12">
    <source>
        <dbReference type="EMBL" id="TCL70085.1"/>
    </source>
</evidence>
<evidence type="ECO:0000256" key="9">
    <source>
        <dbReference type="PIRSR" id="PIRSR601088-4"/>
    </source>
</evidence>
<dbReference type="PANTHER" id="PTHR32092">
    <property type="entry name" value="6-PHOSPHO-BETA-GLUCOSIDASE-RELATED"/>
    <property type="match status" value="1"/>
</dbReference>
<dbReference type="Gene3D" id="3.40.50.720">
    <property type="entry name" value="NAD(P)-binding Rossmann-like Domain"/>
    <property type="match status" value="1"/>
</dbReference>
<keyword evidence="8" id="KW-0408">Iron</keyword>
<dbReference type="InterPro" id="IPR019802">
    <property type="entry name" value="GlycHydrolase_4_CS"/>
</dbReference>
<dbReference type="GO" id="GO:0046872">
    <property type="term" value="F:metal ion binding"/>
    <property type="evidence" value="ECO:0007669"/>
    <property type="project" value="UniProtKB-KW"/>
</dbReference>
<dbReference type="SUPFAM" id="SSF56327">
    <property type="entry name" value="LDH C-terminal domain-like"/>
    <property type="match status" value="1"/>
</dbReference>
<dbReference type="Pfam" id="PF11975">
    <property type="entry name" value="Glyco_hydro_4C"/>
    <property type="match status" value="1"/>
</dbReference>
<organism evidence="12 13">
    <name type="scientific">Hydrogenispora ethanolica</name>
    <dbReference type="NCBI Taxonomy" id="1082276"/>
    <lineage>
        <taxon>Bacteria</taxon>
        <taxon>Bacillati</taxon>
        <taxon>Bacillota</taxon>
        <taxon>Hydrogenispora</taxon>
    </lineage>
</organism>
<evidence type="ECO:0000256" key="10">
    <source>
        <dbReference type="RuleBase" id="RU361152"/>
    </source>
</evidence>
<protein>
    <submittedName>
        <fullName evidence="12">6-phospho-beta-glucosidase</fullName>
    </submittedName>
</protein>
<keyword evidence="13" id="KW-1185">Reference proteome</keyword>
<dbReference type="EMBL" id="SLUN01000010">
    <property type="protein sequence ID" value="TCL70085.1"/>
    <property type="molecule type" value="Genomic_DNA"/>
</dbReference>
<evidence type="ECO:0000256" key="2">
    <source>
        <dbReference type="ARBA" id="ARBA00022723"/>
    </source>
</evidence>
<keyword evidence="8" id="KW-0170">Cobalt</keyword>
<comment type="similarity">
    <text evidence="1 10">Belongs to the glycosyl hydrolase 4 family.</text>
</comment>
<name>A0A4R1RU48_HYDET</name>
<feature type="binding site" evidence="7">
    <location>
        <position position="93"/>
    </location>
    <ligand>
        <name>substrate</name>
    </ligand>
</feature>
<dbReference type="InterPro" id="IPR036291">
    <property type="entry name" value="NAD(P)-bd_dom_sf"/>
</dbReference>
<sequence length="433" mass="47685">MRQLKIAVIGAGSTYTPELINGFIVRRAELQAAAFYLMDIDREKLTIVAGLVQRMLAASNDGARVVLTASLDEAIADADYVIAQIRVGKLDARIRDEKLPLQFGLLGQETTGAGGMMKALRTIPAIMDIAARMKRLAPRAWLINFSNPSGLVAEAVLNTIGGKLIGLCNGPINMVREVQALLPEGTAHFDYDFVGLNHLCWITAVYADGRDVLQERLRSGLNVKGLQNIPQMKYDAALLQATGGIPISYLNYYYFRDEQVKKCQQAVKTRGEICQEIEAELLRKYQSPDLKECPPELAKRGGALYSEAAVSIINAIENDKNEVHVVDVRNQGAYAFMDPDDVVEVKCRINKDGATPVKLEGFDNPFIIGLMRTVKAYEKLAARAAVHGDYQAALAALLVHPLIGDYFKAKGVLDAMLEANREFLPQFFPERAE</sequence>
<dbReference type="GO" id="GO:0016616">
    <property type="term" value="F:oxidoreductase activity, acting on the CH-OH group of donors, NAD or NADP as acceptor"/>
    <property type="evidence" value="ECO:0007669"/>
    <property type="project" value="InterPro"/>
</dbReference>
<dbReference type="Pfam" id="PF02056">
    <property type="entry name" value="Glyco_hydro_4"/>
    <property type="match status" value="1"/>
</dbReference>
<dbReference type="InterPro" id="IPR022616">
    <property type="entry name" value="Glyco_hydro_4_C"/>
</dbReference>
<evidence type="ECO:0000256" key="3">
    <source>
        <dbReference type="ARBA" id="ARBA00022801"/>
    </source>
</evidence>
<evidence type="ECO:0000256" key="6">
    <source>
        <dbReference type="ARBA" id="ARBA00023295"/>
    </source>
</evidence>
<dbReference type="PROSITE" id="PS01324">
    <property type="entry name" value="GLYCOSYL_HYDROL_F4"/>
    <property type="match status" value="1"/>
</dbReference>
<evidence type="ECO:0000259" key="11">
    <source>
        <dbReference type="Pfam" id="PF11975"/>
    </source>
</evidence>
<feature type="binding site" evidence="8">
    <location>
        <position position="168"/>
    </location>
    <ligand>
        <name>Mn(2+)</name>
        <dbReference type="ChEBI" id="CHEBI:29035"/>
    </ligand>
</feature>